<keyword evidence="2" id="KW-0472">Membrane</keyword>
<accession>A0A395NZN8</accession>
<keyword evidence="2" id="KW-0812">Transmembrane</keyword>
<dbReference type="STRING" id="490622.A0A395NZN8"/>
<reference evidence="3 4" key="1">
    <citation type="journal article" date="2018" name="PLoS Pathog.">
        <title>Evolution of structural diversity of trichothecenes, a family of toxins produced by plant pathogenic and entomopathogenic fungi.</title>
        <authorList>
            <person name="Proctor R.H."/>
            <person name="McCormick S.P."/>
            <person name="Kim H.S."/>
            <person name="Cardoza R.E."/>
            <person name="Stanley A.M."/>
            <person name="Lindo L."/>
            <person name="Kelly A."/>
            <person name="Brown D.W."/>
            <person name="Lee T."/>
            <person name="Vaughan M.M."/>
            <person name="Alexander N.J."/>
            <person name="Busman M."/>
            <person name="Gutierrez S."/>
        </authorList>
    </citation>
    <scope>NUCLEOTIDE SEQUENCE [LARGE SCALE GENOMIC DNA]</scope>
    <source>
        <strain evidence="3 4">IBT 40837</strain>
    </source>
</reference>
<comment type="caution">
    <text evidence="3">The sequence shown here is derived from an EMBL/GenBank/DDBJ whole genome shotgun (WGS) entry which is preliminary data.</text>
</comment>
<gene>
    <name evidence="3" type="ORF">TARUN_678</name>
</gene>
<sequence>MPSYTSSAAYAALSKQDEDDASSTETLTTMSTRRTQGSRLVWCSIILIAINSTLLLIIVVAVLAVYSTQQSPQQSWLLGKLDTSSLLKQTSGYSPVFDRYAFSLQPVFQDNPLFSDKVLRQRPNNATDEAWSELSKLSSFTISADEVRKLGQDPIRVTHMPGDPSSFPVMLSVTHQLHCLNHIRMGLEGAHYLHGKERSRHDWEHIYHCLDFLTQITTCHADVDLILWHWYENMEQPQPNFSGDMKCRDFDGLKSWVDGIGFPTEDIWYFKREGRVYDMPVDPAYLKYLREHPEDASSH</sequence>
<comment type="similarity">
    <text evidence="1">Belongs to the ustYa family.</text>
</comment>
<dbReference type="OrthoDB" id="3687641at2759"/>
<evidence type="ECO:0008006" key="5">
    <source>
        <dbReference type="Google" id="ProtNLM"/>
    </source>
</evidence>
<dbReference type="PANTHER" id="PTHR33365:SF14">
    <property type="entry name" value="TAT PATHWAY SIGNAL SEQUENCE"/>
    <property type="match status" value="1"/>
</dbReference>
<evidence type="ECO:0000313" key="4">
    <source>
        <dbReference type="Proteomes" id="UP000266272"/>
    </source>
</evidence>
<name>A0A395NZN8_TRIAR</name>
<dbReference type="InterPro" id="IPR021765">
    <property type="entry name" value="UstYa-like"/>
</dbReference>
<dbReference type="EMBL" id="PXOA01000044">
    <property type="protein sequence ID" value="RFU81519.1"/>
    <property type="molecule type" value="Genomic_DNA"/>
</dbReference>
<proteinExistence type="inferred from homology"/>
<organism evidence="3 4">
    <name type="scientific">Trichoderma arundinaceum</name>
    <dbReference type="NCBI Taxonomy" id="490622"/>
    <lineage>
        <taxon>Eukaryota</taxon>
        <taxon>Fungi</taxon>
        <taxon>Dikarya</taxon>
        <taxon>Ascomycota</taxon>
        <taxon>Pezizomycotina</taxon>
        <taxon>Sordariomycetes</taxon>
        <taxon>Hypocreomycetidae</taxon>
        <taxon>Hypocreales</taxon>
        <taxon>Hypocreaceae</taxon>
        <taxon>Trichoderma</taxon>
    </lineage>
</organism>
<dbReference type="PANTHER" id="PTHR33365">
    <property type="entry name" value="YALI0B05434P"/>
    <property type="match status" value="1"/>
</dbReference>
<keyword evidence="4" id="KW-1185">Reference proteome</keyword>
<feature type="transmembrane region" description="Helical" evidence="2">
    <location>
        <begin position="40"/>
        <end position="66"/>
    </location>
</feature>
<dbReference type="GO" id="GO:0043386">
    <property type="term" value="P:mycotoxin biosynthetic process"/>
    <property type="evidence" value="ECO:0007669"/>
    <property type="project" value="InterPro"/>
</dbReference>
<evidence type="ECO:0000256" key="2">
    <source>
        <dbReference type="SAM" id="Phobius"/>
    </source>
</evidence>
<keyword evidence="2" id="KW-1133">Transmembrane helix</keyword>
<evidence type="ECO:0000313" key="3">
    <source>
        <dbReference type="EMBL" id="RFU81519.1"/>
    </source>
</evidence>
<evidence type="ECO:0000256" key="1">
    <source>
        <dbReference type="ARBA" id="ARBA00035112"/>
    </source>
</evidence>
<protein>
    <recommendedName>
        <fullName evidence="5">Tat pathway signal sequence</fullName>
    </recommendedName>
</protein>
<dbReference type="Pfam" id="PF11807">
    <property type="entry name" value="UstYa"/>
    <property type="match status" value="1"/>
</dbReference>
<dbReference type="AlphaFoldDB" id="A0A395NZN8"/>
<dbReference type="Proteomes" id="UP000266272">
    <property type="component" value="Unassembled WGS sequence"/>
</dbReference>